<feature type="transmembrane region" description="Helical" evidence="1">
    <location>
        <begin position="245"/>
        <end position="261"/>
    </location>
</feature>
<keyword evidence="1" id="KW-0812">Transmembrane</keyword>
<comment type="caution">
    <text evidence="2">The sequence shown here is derived from an EMBL/GenBank/DDBJ whole genome shotgun (WGS) entry which is preliminary data.</text>
</comment>
<feature type="transmembrane region" description="Helical" evidence="1">
    <location>
        <begin position="302"/>
        <end position="320"/>
    </location>
</feature>
<organism evidence="2 3">
    <name type="scientific">Pedobacter cryoconitis</name>
    <dbReference type="NCBI Taxonomy" id="188932"/>
    <lineage>
        <taxon>Bacteria</taxon>
        <taxon>Pseudomonadati</taxon>
        <taxon>Bacteroidota</taxon>
        <taxon>Sphingobacteriia</taxon>
        <taxon>Sphingobacteriales</taxon>
        <taxon>Sphingobacteriaceae</taxon>
        <taxon>Pedobacter</taxon>
    </lineage>
</organism>
<accession>A0A7W8YT42</accession>
<dbReference type="RefSeq" id="WP_183867010.1">
    <property type="nucleotide sequence ID" value="NZ_JACHCF010000004.1"/>
</dbReference>
<dbReference type="EMBL" id="JACHCF010000004">
    <property type="protein sequence ID" value="MBB5621015.1"/>
    <property type="molecule type" value="Genomic_DNA"/>
</dbReference>
<gene>
    <name evidence="2" type="ORF">HDE69_002068</name>
</gene>
<evidence type="ECO:0000313" key="3">
    <source>
        <dbReference type="Proteomes" id="UP000537718"/>
    </source>
</evidence>
<dbReference type="InterPro" id="IPR022134">
    <property type="entry name" value="DUF3667"/>
</dbReference>
<feature type="transmembrane region" description="Helical" evidence="1">
    <location>
        <begin position="85"/>
        <end position="103"/>
    </location>
</feature>
<keyword evidence="1" id="KW-1133">Transmembrane helix</keyword>
<sequence length="365" mass="42332">MSGAYRHEKNCLNCGYLVEKHYCTQCGQPNLELKEPFWGFISHSIGHYFHFDSKFFHTLIPLLTKPGQLTLDYLAGKRARYIHPVSLYIFVSIVYFLIVPHALEYGHHQESPATEKAALVKDSMPLSNDDLEVVPEILAGQIFKAQYRTLSFKTQQLILDSLNKAYAKSPSPALEKKIGNFSAIHNEKLDSTFEAYSIRQKALPQAEQDNWITRQFKKKQIYINQKKAKDHWDIKEEVKKYQPKQFFLLMPLLAFFIMLNFRKNRIYYIDHLIFTIHGMTAFFIISSITVPLKQYVFGESSVISSIIGLAVVAGIVWYLYTGLKLFYNRSVYMTIKKTITVIILYYITFALSERAIETVIKYLIA</sequence>
<protein>
    <recommendedName>
        <fullName evidence="4">DUF3667 domain-containing protein</fullName>
    </recommendedName>
</protein>
<dbReference type="Pfam" id="PF12412">
    <property type="entry name" value="DUF3667"/>
    <property type="match status" value="1"/>
</dbReference>
<proteinExistence type="predicted"/>
<dbReference type="AlphaFoldDB" id="A0A7W8YT42"/>
<evidence type="ECO:0000256" key="1">
    <source>
        <dbReference type="SAM" id="Phobius"/>
    </source>
</evidence>
<evidence type="ECO:0000313" key="2">
    <source>
        <dbReference type="EMBL" id="MBB5621015.1"/>
    </source>
</evidence>
<feature type="transmembrane region" description="Helical" evidence="1">
    <location>
        <begin position="268"/>
        <end position="290"/>
    </location>
</feature>
<evidence type="ECO:0008006" key="4">
    <source>
        <dbReference type="Google" id="ProtNLM"/>
    </source>
</evidence>
<reference evidence="2 3" key="1">
    <citation type="submission" date="2020-08" db="EMBL/GenBank/DDBJ databases">
        <title>Genomic Encyclopedia of Type Strains, Phase IV (KMG-V): Genome sequencing to study the core and pangenomes of soil and plant-associated prokaryotes.</title>
        <authorList>
            <person name="Whitman W."/>
        </authorList>
    </citation>
    <scope>NUCLEOTIDE SEQUENCE [LARGE SCALE GENOMIC DNA]</scope>
    <source>
        <strain evidence="2 3">MP7CTX6</strain>
    </source>
</reference>
<name>A0A7W8YT42_9SPHI</name>
<keyword evidence="1" id="KW-0472">Membrane</keyword>
<dbReference type="Proteomes" id="UP000537718">
    <property type="component" value="Unassembled WGS sequence"/>
</dbReference>